<dbReference type="InterPro" id="IPR020561">
    <property type="entry name" value="PRibGlycinamid_synth_ATP-grasp"/>
</dbReference>
<dbReference type="SUPFAM" id="SSF56059">
    <property type="entry name" value="Glutathione synthetase ATP-binding domain-like"/>
    <property type="match status" value="1"/>
</dbReference>
<dbReference type="RefSeq" id="WP_106709424.1">
    <property type="nucleotide sequence ID" value="NZ_PGGO01000001.1"/>
</dbReference>
<evidence type="ECO:0000256" key="16">
    <source>
        <dbReference type="PROSITE-ProRule" id="PRU00409"/>
    </source>
</evidence>
<name>A0A2P7BW47_9HYPH</name>
<evidence type="ECO:0000256" key="9">
    <source>
        <dbReference type="ARBA" id="ARBA00022840"/>
    </source>
</evidence>
<dbReference type="PROSITE" id="PS00184">
    <property type="entry name" value="GARS"/>
    <property type="match status" value="1"/>
</dbReference>
<dbReference type="FunFam" id="3.40.50.20:FF:000006">
    <property type="entry name" value="Phosphoribosylamine--glycine ligase, chloroplastic"/>
    <property type="match status" value="1"/>
</dbReference>
<reference evidence="19" key="1">
    <citation type="submission" date="2017-11" db="EMBL/GenBank/DDBJ databases">
        <authorList>
            <person name="Kuznetsova I."/>
            <person name="Sazanova A."/>
            <person name="Chirak E."/>
            <person name="Safronova V."/>
            <person name="Willems A."/>
        </authorList>
    </citation>
    <scope>NUCLEOTIDE SEQUENCE [LARGE SCALE GENOMIC DNA]</scope>
    <source>
        <strain evidence="19">STM 196</strain>
    </source>
</reference>
<feature type="domain" description="ATP-grasp" evidence="17">
    <location>
        <begin position="107"/>
        <end position="312"/>
    </location>
</feature>
<dbReference type="GO" id="GO:0009113">
    <property type="term" value="P:purine nucleobase biosynthetic process"/>
    <property type="evidence" value="ECO:0007669"/>
    <property type="project" value="InterPro"/>
</dbReference>
<dbReference type="HAMAP" id="MF_00138">
    <property type="entry name" value="GARS"/>
    <property type="match status" value="1"/>
</dbReference>
<dbReference type="PANTHER" id="PTHR43472:SF1">
    <property type="entry name" value="PHOSPHORIBOSYLAMINE--GLYCINE LIGASE, CHLOROPLASTIC"/>
    <property type="match status" value="1"/>
</dbReference>
<dbReference type="UniPathway" id="UPA00074">
    <property type="reaction ID" value="UER00125"/>
</dbReference>
<dbReference type="Gene3D" id="3.40.50.20">
    <property type="match status" value="1"/>
</dbReference>
<dbReference type="NCBIfam" id="TIGR00877">
    <property type="entry name" value="purD"/>
    <property type="match status" value="1"/>
</dbReference>
<comment type="cofactor">
    <cofactor evidence="1">
        <name>Mn(2+)</name>
        <dbReference type="ChEBI" id="CHEBI:29035"/>
    </cofactor>
</comment>
<dbReference type="SMART" id="SM01210">
    <property type="entry name" value="GARS_C"/>
    <property type="match status" value="1"/>
</dbReference>
<evidence type="ECO:0000256" key="1">
    <source>
        <dbReference type="ARBA" id="ARBA00001936"/>
    </source>
</evidence>
<keyword evidence="7 16" id="KW-0547">Nucleotide-binding</keyword>
<comment type="cofactor">
    <cofactor evidence="2">
        <name>Mg(2+)</name>
        <dbReference type="ChEBI" id="CHEBI:18420"/>
    </cofactor>
</comment>
<dbReference type="Gene3D" id="3.30.470.20">
    <property type="entry name" value="ATP-grasp fold, B domain"/>
    <property type="match status" value="1"/>
</dbReference>
<dbReference type="FunFam" id="3.90.600.10:FF:000001">
    <property type="entry name" value="Trifunctional purine biosynthetic protein adenosine-3"/>
    <property type="match status" value="1"/>
</dbReference>
<comment type="similarity">
    <text evidence="12 15">Belongs to the GARS family.</text>
</comment>
<dbReference type="OrthoDB" id="9807240at2"/>
<keyword evidence="19" id="KW-1185">Reference proteome</keyword>
<dbReference type="FunFam" id="3.30.470.20:FF:000031">
    <property type="entry name" value="Phosphoribosylamine--glycine ligase"/>
    <property type="match status" value="1"/>
</dbReference>
<dbReference type="Pfam" id="PF01071">
    <property type="entry name" value="GARS_A"/>
    <property type="match status" value="1"/>
</dbReference>
<dbReference type="GO" id="GO:0005524">
    <property type="term" value="F:ATP binding"/>
    <property type="evidence" value="ECO:0007669"/>
    <property type="project" value="UniProtKB-UniRule"/>
</dbReference>
<evidence type="ECO:0000256" key="4">
    <source>
        <dbReference type="ARBA" id="ARBA00013255"/>
    </source>
</evidence>
<evidence type="ECO:0000256" key="5">
    <source>
        <dbReference type="ARBA" id="ARBA00022598"/>
    </source>
</evidence>
<sequence length="428" mass="44999">MNVLLIGAGGREHALAWKIAASPVLAKLYCIPGNPGIANVAECRPLDPANHQEIVAFCKEKSIDFVVVGPEAPLVAGIADDLRAAGISVFGPSKAAARLEGSKGFTKDLCARFNIPTGAYQRFNNAEAAKSYVREQGAPIVVKADGLAAGKGVVVAFEIQEALDAVDACFEGAFGGAGAEVVVEEYLDGEEASFFCLCDGKTALPFGTAQDHKRVGDGDTGANTGGMGAYSPAPVMTLDMVDRTVRELIEPTMRGMAEIGSPFSGVLFAGLMITRDGPKLIEYNTRFGDPETQVLMLRLKDDLLLLLKAAADGVLDQMSVRWNDDPALTVVMAARGYPASPEKGSVIKGVEAASNNDAVEIFHAGTAEKNGELVANGGRVLNVTASGKTVRQAQDAAYAAIAKIDWPGGFYRHDIGWRAIAREKGDAL</sequence>
<evidence type="ECO:0000313" key="18">
    <source>
        <dbReference type="EMBL" id="PSH70694.1"/>
    </source>
</evidence>
<comment type="catalytic activity">
    <reaction evidence="15">
        <text>5-phospho-beta-D-ribosylamine + glycine + ATP = N(1)-(5-phospho-beta-D-ribosyl)glycinamide + ADP + phosphate + H(+)</text>
        <dbReference type="Rhea" id="RHEA:17453"/>
        <dbReference type="ChEBI" id="CHEBI:15378"/>
        <dbReference type="ChEBI" id="CHEBI:30616"/>
        <dbReference type="ChEBI" id="CHEBI:43474"/>
        <dbReference type="ChEBI" id="CHEBI:57305"/>
        <dbReference type="ChEBI" id="CHEBI:58681"/>
        <dbReference type="ChEBI" id="CHEBI:143788"/>
        <dbReference type="ChEBI" id="CHEBI:456216"/>
        <dbReference type="EC" id="6.3.4.13"/>
    </reaction>
</comment>
<keyword evidence="10" id="KW-0460">Magnesium</keyword>
<dbReference type="InterPro" id="IPR000115">
    <property type="entry name" value="PRibGlycinamide_synth"/>
</dbReference>
<keyword evidence="9 16" id="KW-0067">ATP-binding</keyword>
<evidence type="ECO:0000256" key="8">
    <source>
        <dbReference type="ARBA" id="ARBA00022755"/>
    </source>
</evidence>
<evidence type="ECO:0000256" key="3">
    <source>
        <dbReference type="ARBA" id="ARBA00005174"/>
    </source>
</evidence>
<evidence type="ECO:0000313" key="19">
    <source>
        <dbReference type="Proteomes" id="UP000241444"/>
    </source>
</evidence>
<dbReference type="Pfam" id="PF02843">
    <property type="entry name" value="GARS_C"/>
    <property type="match status" value="1"/>
</dbReference>
<dbReference type="InterPro" id="IPR016185">
    <property type="entry name" value="PreATP-grasp_dom_sf"/>
</dbReference>
<dbReference type="InterPro" id="IPR013815">
    <property type="entry name" value="ATP_grasp_subdomain_1"/>
</dbReference>
<dbReference type="Gene3D" id="3.30.1490.20">
    <property type="entry name" value="ATP-grasp fold, A domain"/>
    <property type="match status" value="1"/>
</dbReference>
<dbReference type="PROSITE" id="PS50975">
    <property type="entry name" value="ATP_GRASP"/>
    <property type="match status" value="1"/>
</dbReference>
<proteinExistence type="inferred from homology"/>
<dbReference type="EMBL" id="PGGO01000001">
    <property type="protein sequence ID" value="PSH70694.1"/>
    <property type="molecule type" value="Genomic_DNA"/>
</dbReference>
<dbReference type="InterPro" id="IPR020560">
    <property type="entry name" value="PRibGlycinamide_synth_C-dom"/>
</dbReference>
<protein>
    <recommendedName>
        <fullName evidence="4 15">Phosphoribosylamine--glycine ligase</fullName>
        <ecNumber evidence="4 15">6.3.4.13</ecNumber>
    </recommendedName>
    <alternativeName>
        <fullName evidence="15">GARS</fullName>
    </alternativeName>
    <alternativeName>
        <fullName evidence="13 15">Glycinamide ribonucleotide synthetase</fullName>
    </alternativeName>
    <alternativeName>
        <fullName evidence="14 15">Phosphoribosylglycinamide synthetase</fullName>
    </alternativeName>
</protein>
<evidence type="ECO:0000256" key="7">
    <source>
        <dbReference type="ARBA" id="ARBA00022741"/>
    </source>
</evidence>
<accession>A0A2P7BW47</accession>
<keyword evidence="6" id="KW-0479">Metal-binding</keyword>
<dbReference type="GO" id="GO:0004637">
    <property type="term" value="F:phosphoribosylamine-glycine ligase activity"/>
    <property type="evidence" value="ECO:0007669"/>
    <property type="project" value="UniProtKB-UniRule"/>
</dbReference>
<dbReference type="InterPro" id="IPR037123">
    <property type="entry name" value="PRibGlycinamide_synth_C_sf"/>
</dbReference>
<dbReference type="AlphaFoldDB" id="A0A2P7BW47"/>
<evidence type="ECO:0000256" key="12">
    <source>
        <dbReference type="ARBA" id="ARBA00038345"/>
    </source>
</evidence>
<comment type="caution">
    <text evidence="18">The sequence shown here is derived from an EMBL/GenBank/DDBJ whole genome shotgun (WGS) entry which is preliminary data.</text>
</comment>
<dbReference type="InterPro" id="IPR020562">
    <property type="entry name" value="PRibGlycinamide_synth_N"/>
</dbReference>
<dbReference type="EC" id="6.3.4.13" evidence="4 15"/>
<dbReference type="Gene3D" id="3.90.600.10">
    <property type="entry name" value="Phosphoribosylglycinamide synthetase, C-terminal domain"/>
    <property type="match status" value="1"/>
</dbReference>
<keyword evidence="11" id="KW-0464">Manganese</keyword>
<evidence type="ECO:0000256" key="10">
    <source>
        <dbReference type="ARBA" id="ARBA00022842"/>
    </source>
</evidence>
<dbReference type="SUPFAM" id="SSF51246">
    <property type="entry name" value="Rudiment single hybrid motif"/>
    <property type="match status" value="1"/>
</dbReference>
<organism evidence="18 19">
    <name type="scientific">Phyllobacterium brassicacearum</name>
    <dbReference type="NCBI Taxonomy" id="314235"/>
    <lineage>
        <taxon>Bacteria</taxon>
        <taxon>Pseudomonadati</taxon>
        <taxon>Pseudomonadota</taxon>
        <taxon>Alphaproteobacteria</taxon>
        <taxon>Hyphomicrobiales</taxon>
        <taxon>Phyllobacteriaceae</taxon>
        <taxon>Phyllobacterium</taxon>
    </lineage>
</organism>
<evidence type="ECO:0000256" key="6">
    <source>
        <dbReference type="ARBA" id="ARBA00022723"/>
    </source>
</evidence>
<dbReference type="Pfam" id="PF02844">
    <property type="entry name" value="GARS_N"/>
    <property type="match status" value="1"/>
</dbReference>
<dbReference type="PANTHER" id="PTHR43472">
    <property type="entry name" value="PHOSPHORIBOSYLAMINE--GLYCINE LIGASE"/>
    <property type="match status" value="1"/>
</dbReference>
<comment type="pathway">
    <text evidence="3 15">Purine metabolism; IMP biosynthesis via de novo pathway; N(1)-(5-phospho-D-ribosyl)glycinamide from 5-phospho-alpha-D-ribose 1-diphosphate: step 2/2.</text>
</comment>
<evidence type="ECO:0000256" key="13">
    <source>
        <dbReference type="ARBA" id="ARBA00042242"/>
    </source>
</evidence>
<dbReference type="InterPro" id="IPR020559">
    <property type="entry name" value="PRibGlycinamide_synth_CS"/>
</dbReference>
<dbReference type="GO" id="GO:0046872">
    <property type="term" value="F:metal ion binding"/>
    <property type="evidence" value="ECO:0007669"/>
    <property type="project" value="UniProtKB-KW"/>
</dbReference>
<dbReference type="SMART" id="SM01209">
    <property type="entry name" value="GARS_A"/>
    <property type="match status" value="1"/>
</dbReference>
<keyword evidence="5 15" id="KW-0436">Ligase</keyword>
<gene>
    <name evidence="15" type="primary">purD</name>
    <name evidence="18" type="ORF">CU102_01170</name>
</gene>
<dbReference type="InterPro" id="IPR011761">
    <property type="entry name" value="ATP-grasp"/>
</dbReference>
<evidence type="ECO:0000259" key="17">
    <source>
        <dbReference type="PROSITE" id="PS50975"/>
    </source>
</evidence>
<evidence type="ECO:0000256" key="11">
    <source>
        <dbReference type="ARBA" id="ARBA00023211"/>
    </source>
</evidence>
<keyword evidence="8 15" id="KW-0658">Purine biosynthesis</keyword>
<dbReference type="Proteomes" id="UP000241444">
    <property type="component" value="Unassembled WGS sequence"/>
</dbReference>
<dbReference type="InterPro" id="IPR011054">
    <property type="entry name" value="Rudment_hybrid_motif"/>
</dbReference>
<dbReference type="GO" id="GO:0006189">
    <property type="term" value="P:'de novo' IMP biosynthetic process"/>
    <property type="evidence" value="ECO:0007669"/>
    <property type="project" value="UniProtKB-UniRule"/>
</dbReference>
<dbReference type="SUPFAM" id="SSF52440">
    <property type="entry name" value="PreATP-grasp domain"/>
    <property type="match status" value="1"/>
</dbReference>
<evidence type="ECO:0000256" key="14">
    <source>
        <dbReference type="ARBA" id="ARBA00042864"/>
    </source>
</evidence>
<evidence type="ECO:0000256" key="2">
    <source>
        <dbReference type="ARBA" id="ARBA00001946"/>
    </source>
</evidence>
<evidence type="ECO:0000256" key="15">
    <source>
        <dbReference type="HAMAP-Rule" id="MF_00138"/>
    </source>
</evidence>